<dbReference type="SUPFAM" id="SSF51735">
    <property type="entry name" value="NAD(P)-binding Rossmann-fold domains"/>
    <property type="match status" value="1"/>
</dbReference>
<dbReference type="Gene3D" id="3.40.50.720">
    <property type="entry name" value="NAD(P)-binding Rossmann-like Domain"/>
    <property type="match status" value="1"/>
</dbReference>
<dbReference type="GO" id="GO:0005634">
    <property type="term" value="C:nucleus"/>
    <property type="evidence" value="ECO:0007669"/>
    <property type="project" value="TreeGrafter"/>
</dbReference>
<dbReference type="AlphaFoldDB" id="A0AAD4KNP6"/>
<dbReference type="EMBL" id="JAJTJA010000010">
    <property type="protein sequence ID" value="KAH8692616.1"/>
    <property type="molecule type" value="Genomic_DNA"/>
</dbReference>
<comment type="caution">
    <text evidence="4">The sequence shown here is derived from an EMBL/GenBank/DDBJ whole genome shotgun (WGS) entry which is preliminary data.</text>
</comment>
<dbReference type="Pfam" id="PF05368">
    <property type="entry name" value="NmrA"/>
    <property type="match status" value="1"/>
</dbReference>
<dbReference type="CDD" id="cd05251">
    <property type="entry name" value="NmrA_like_SDR_a"/>
    <property type="match status" value="1"/>
</dbReference>
<evidence type="ECO:0000313" key="5">
    <source>
        <dbReference type="Proteomes" id="UP001201262"/>
    </source>
</evidence>
<dbReference type="InterPro" id="IPR036291">
    <property type="entry name" value="NAD(P)-bd_dom_sf"/>
</dbReference>
<dbReference type="RefSeq" id="XP_046068489.1">
    <property type="nucleotide sequence ID" value="XM_046218519.1"/>
</dbReference>
<evidence type="ECO:0000259" key="3">
    <source>
        <dbReference type="Pfam" id="PF05368"/>
    </source>
</evidence>
<keyword evidence="2" id="KW-0521">NADP</keyword>
<organism evidence="4 5">
    <name type="scientific">Talaromyces proteolyticus</name>
    <dbReference type="NCBI Taxonomy" id="1131652"/>
    <lineage>
        <taxon>Eukaryota</taxon>
        <taxon>Fungi</taxon>
        <taxon>Dikarya</taxon>
        <taxon>Ascomycota</taxon>
        <taxon>Pezizomycotina</taxon>
        <taxon>Eurotiomycetes</taxon>
        <taxon>Eurotiomycetidae</taxon>
        <taxon>Eurotiales</taxon>
        <taxon>Trichocomaceae</taxon>
        <taxon>Talaromyces</taxon>
        <taxon>Talaromyces sect. Bacilispori</taxon>
    </lineage>
</organism>
<dbReference type="Proteomes" id="UP001201262">
    <property type="component" value="Unassembled WGS sequence"/>
</dbReference>
<dbReference type="PANTHER" id="PTHR42748:SF31">
    <property type="entry name" value="NMRA-LIKE DOMAIN-CONTAINING PROTEIN-RELATED"/>
    <property type="match status" value="1"/>
</dbReference>
<keyword evidence="5" id="KW-1185">Reference proteome</keyword>
<dbReference type="GeneID" id="70248806"/>
<protein>
    <recommendedName>
        <fullName evidence="3">NmrA-like domain-containing protein</fullName>
    </recommendedName>
</protein>
<comment type="similarity">
    <text evidence="1">Belongs to the NmrA-type oxidoreductase family.</text>
</comment>
<feature type="domain" description="NmrA-like" evidence="3">
    <location>
        <begin position="1"/>
        <end position="283"/>
    </location>
</feature>
<reference evidence="4" key="1">
    <citation type="submission" date="2021-12" db="EMBL/GenBank/DDBJ databases">
        <title>Convergent genome expansion in fungi linked to evolution of root-endophyte symbiosis.</title>
        <authorList>
            <consortium name="DOE Joint Genome Institute"/>
            <person name="Ke Y.-H."/>
            <person name="Bonito G."/>
            <person name="Liao H.-L."/>
            <person name="Looney B."/>
            <person name="Rojas-Flechas A."/>
            <person name="Nash J."/>
            <person name="Hameed K."/>
            <person name="Schadt C."/>
            <person name="Martin F."/>
            <person name="Crous P.W."/>
            <person name="Miettinen O."/>
            <person name="Magnuson J.K."/>
            <person name="Labbe J."/>
            <person name="Jacobson D."/>
            <person name="Doktycz M.J."/>
            <person name="Veneault-Fourrey C."/>
            <person name="Kuo A."/>
            <person name="Mondo S."/>
            <person name="Calhoun S."/>
            <person name="Riley R."/>
            <person name="Ohm R."/>
            <person name="LaButti K."/>
            <person name="Andreopoulos B."/>
            <person name="Pangilinan J."/>
            <person name="Nolan M."/>
            <person name="Tritt A."/>
            <person name="Clum A."/>
            <person name="Lipzen A."/>
            <person name="Daum C."/>
            <person name="Barry K."/>
            <person name="Grigoriev I.V."/>
            <person name="Vilgalys R."/>
        </authorList>
    </citation>
    <scope>NUCLEOTIDE SEQUENCE</scope>
    <source>
        <strain evidence="4">PMI_201</strain>
    </source>
</reference>
<gene>
    <name evidence="4" type="ORF">BGW36DRAFT_399447</name>
</gene>
<evidence type="ECO:0000256" key="1">
    <source>
        <dbReference type="ARBA" id="ARBA00006328"/>
    </source>
</evidence>
<dbReference type="PANTHER" id="PTHR42748">
    <property type="entry name" value="NITROGEN METABOLITE REPRESSION PROTEIN NMRA FAMILY MEMBER"/>
    <property type="match status" value="1"/>
</dbReference>
<dbReference type="Gene3D" id="3.90.25.10">
    <property type="entry name" value="UDP-galactose 4-epimerase, domain 1"/>
    <property type="match status" value="1"/>
</dbReference>
<name>A0AAD4KNP6_9EURO</name>
<dbReference type="InterPro" id="IPR051164">
    <property type="entry name" value="NmrA-like_oxidored"/>
</dbReference>
<dbReference type="InterPro" id="IPR008030">
    <property type="entry name" value="NmrA-like"/>
</dbReference>
<evidence type="ECO:0000313" key="4">
    <source>
        <dbReference type="EMBL" id="KAH8692616.1"/>
    </source>
</evidence>
<evidence type="ECO:0000256" key="2">
    <source>
        <dbReference type="ARBA" id="ARBA00022857"/>
    </source>
</evidence>
<proteinExistence type="inferred from homology"/>
<accession>A0AAD4KNP6</accession>
<sequence>MSKLITVFGATGNQGGSVVRAILADATLSREFKIRGVTRDTSKPAAKALAEKGVEVVTADLASPASVTQAVTGADTVFLVTNFWDSMSEDTEFSQGKAVTDASKAAGVKHLVFSSLRNVTEITGGRMPHVTHFDGKAKIEQYMRDSGVPATFVLPGMFMSNFYTMIKKQEGVYTLAWPVNPDTAKAPLISIEEDFGKYVKIALKQYPSAIGKRILAATDYYSPTRLITEFSEVTGHKAQAVQIPAETFKSFMSAPVAQELLENFLLLDDVGYYGGESLEETKKLLEDEPVSWKDFVARNKGRWP</sequence>